<protein>
    <submittedName>
        <fullName evidence="2">Uncharacterized protein</fullName>
    </submittedName>
</protein>
<dbReference type="AlphaFoldDB" id="A0A1A7PT57"/>
<evidence type="ECO:0000313" key="3">
    <source>
        <dbReference type="Proteomes" id="UP000092626"/>
    </source>
</evidence>
<dbReference type="STRING" id="505345.QV06_01110"/>
<sequence>MQDYNSISNVIKFILGFFVGGNMSEQGADNAGKDIATGLRFFFKCCGISVCLGVFLWLSPEILNSLAEFILTLRNG</sequence>
<dbReference type="Proteomes" id="UP000092626">
    <property type="component" value="Unassembled WGS sequence"/>
</dbReference>
<accession>A0A1A7PT57</accession>
<comment type="caution">
    <text evidence="2">The sequence shown here is derived from an EMBL/GenBank/DDBJ whole genome shotgun (WGS) entry which is preliminary data.</text>
</comment>
<evidence type="ECO:0000313" key="2">
    <source>
        <dbReference type="EMBL" id="OBX05758.1"/>
    </source>
</evidence>
<keyword evidence="1" id="KW-0812">Transmembrane</keyword>
<dbReference type="EMBL" id="JTJR01000005">
    <property type="protein sequence ID" value="OBX05758.1"/>
    <property type="molecule type" value="Genomic_DNA"/>
</dbReference>
<proteinExistence type="predicted"/>
<organism evidence="2 3">
    <name type="scientific">Gallibacterium genomosp. 3</name>
    <dbReference type="NCBI Taxonomy" id="505345"/>
    <lineage>
        <taxon>Bacteria</taxon>
        <taxon>Pseudomonadati</taxon>
        <taxon>Pseudomonadota</taxon>
        <taxon>Gammaproteobacteria</taxon>
        <taxon>Pasteurellales</taxon>
        <taxon>Pasteurellaceae</taxon>
        <taxon>Gallibacterium</taxon>
    </lineage>
</organism>
<evidence type="ECO:0000256" key="1">
    <source>
        <dbReference type="SAM" id="Phobius"/>
    </source>
</evidence>
<reference evidence="2 3" key="1">
    <citation type="submission" date="2014-11" db="EMBL/GenBank/DDBJ databases">
        <title>Pan-genome of Gallibacterium spp.</title>
        <authorList>
            <person name="Kudirkiene E."/>
            <person name="Bojesen A.M."/>
        </authorList>
    </citation>
    <scope>NUCLEOTIDE SEQUENCE [LARGE SCALE GENOMIC DNA]</scope>
    <source>
        <strain evidence="2 3">59/S3/89</strain>
    </source>
</reference>
<name>A0A1A7PT57_9PAST</name>
<dbReference type="RefSeq" id="WP_065236566.1">
    <property type="nucleotide sequence ID" value="NZ_JTJR01000005.1"/>
</dbReference>
<gene>
    <name evidence="2" type="ORF">QV06_01110</name>
</gene>
<keyword evidence="1" id="KW-1133">Transmembrane helix</keyword>
<feature type="transmembrane region" description="Helical" evidence="1">
    <location>
        <begin position="41"/>
        <end position="59"/>
    </location>
</feature>
<keyword evidence="1" id="KW-0472">Membrane</keyword>